<evidence type="ECO:0000256" key="2">
    <source>
        <dbReference type="ARBA" id="ARBA00023125"/>
    </source>
</evidence>
<dbReference type="InterPro" id="IPR028978">
    <property type="entry name" value="Chorismate_lyase_/UTRA_dom_sf"/>
</dbReference>
<dbReference type="AlphaFoldDB" id="A0A542Z9U4"/>
<dbReference type="GO" id="GO:0003700">
    <property type="term" value="F:DNA-binding transcription factor activity"/>
    <property type="evidence" value="ECO:0007669"/>
    <property type="project" value="InterPro"/>
</dbReference>
<dbReference type="Gene3D" id="1.10.10.10">
    <property type="entry name" value="Winged helix-like DNA-binding domain superfamily/Winged helix DNA-binding domain"/>
    <property type="match status" value="1"/>
</dbReference>
<dbReference type="SMART" id="SM00345">
    <property type="entry name" value="HTH_GNTR"/>
    <property type="match status" value="1"/>
</dbReference>
<evidence type="ECO:0000256" key="1">
    <source>
        <dbReference type="ARBA" id="ARBA00023015"/>
    </source>
</evidence>
<comment type="caution">
    <text evidence="5">The sequence shown here is derived from an EMBL/GenBank/DDBJ whole genome shotgun (WGS) entry which is preliminary data.</text>
</comment>
<keyword evidence="2" id="KW-0238">DNA-binding</keyword>
<keyword evidence="1" id="KW-0805">Transcription regulation</keyword>
<dbReference type="InterPro" id="IPR036390">
    <property type="entry name" value="WH_DNA-bd_sf"/>
</dbReference>
<reference evidence="5 6" key="1">
    <citation type="submission" date="2019-06" db="EMBL/GenBank/DDBJ databases">
        <title>Sequencing the genomes of 1000 actinobacteria strains.</title>
        <authorList>
            <person name="Klenk H.-P."/>
        </authorList>
    </citation>
    <scope>NUCLEOTIDE SEQUENCE [LARGE SCALE GENOMIC DNA]</scope>
    <source>
        <strain evidence="5 6">DSM 18082</strain>
    </source>
</reference>
<dbReference type="InterPro" id="IPR050679">
    <property type="entry name" value="Bact_HTH_transcr_reg"/>
</dbReference>
<dbReference type="EMBL" id="VFOQ01000002">
    <property type="protein sequence ID" value="TQL57095.1"/>
    <property type="molecule type" value="Genomic_DNA"/>
</dbReference>
<sequence>MIELGQVDRGADAAPFKQIARQLREAITDGRLEPGARMPTEQQLLEHYGVARMTVRQAMNQLRSEGLVVAEQGRGAFVRTAPPVRRLASERFARKHRDAGKAAFIAETEGLGKPSVDSLHVTEGHAPDRVRELLGLRSNAKVVSRDRRYLVDGTPVELATSYVPLSIARGTPITHEDPGPGGIYARIEEQGHRLVSFTEEVAARMPSPEEKRALRLPDGTPVLTVLRVAFAEDGPVEVTETVKASHSFVLEYSFPAV</sequence>
<keyword evidence="3" id="KW-0804">Transcription</keyword>
<dbReference type="SUPFAM" id="SSF46785">
    <property type="entry name" value="Winged helix' DNA-binding domain"/>
    <property type="match status" value="1"/>
</dbReference>
<protein>
    <submittedName>
        <fullName evidence="5">GntR family transcriptional regulator</fullName>
    </submittedName>
</protein>
<dbReference type="Pfam" id="PF07702">
    <property type="entry name" value="UTRA"/>
    <property type="match status" value="1"/>
</dbReference>
<name>A0A542Z9U4_9MICO</name>
<organism evidence="5 6">
    <name type="scientific">Oryzihumus leptocrescens</name>
    <dbReference type="NCBI Taxonomy" id="297536"/>
    <lineage>
        <taxon>Bacteria</taxon>
        <taxon>Bacillati</taxon>
        <taxon>Actinomycetota</taxon>
        <taxon>Actinomycetes</taxon>
        <taxon>Micrococcales</taxon>
        <taxon>Intrasporangiaceae</taxon>
        <taxon>Oryzihumus</taxon>
    </lineage>
</organism>
<evidence type="ECO:0000313" key="5">
    <source>
        <dbReference type="EMBL" id="TQL57095.1"/>
    </source>
</evidence>
<dbReference type="CDD" id="cd07377">
    <property type="entry name" value="WHTH_GntR"/>
    <property type="match status" value="1"/>
</dbReference>
<dbReference type="InterPro" id="IPR036388">
    <property type="entry name" value="WH-like_DNA-bd_sf"/>
</dbReference>
<gene>
    <name evidence="5" type="ORF">FB474_3869</name>
</gene>
<dbReference type="SMART" id="SM00866">
    <property type="entry name" value="UTRA"/>
    <property type="match status" value="1"/>
</dbReference>
<proteinExistence type="predicted"/>
<dbReference type="GO" id="GO:0045892">
    <property type="term" value="P:negative regulation of DNA-templated transcription"/>
    <property type="evidence" value="ECO:0007669"/>
    <property type="project" value="TreeGrafter"/>
</dbReference>
<dbReference type="RefSeq" id="WP_141790428.1">
    <property type="nucleotide sequence ID" value="NZ_BAAAKX010000006.1"/>
</dbReference>
<dbReference type="PANTHER" id="PTHR44846:SF17">
    <property type="entry name" value="GNTR-FAMILY TRANSCRIPTIONAL REGULATOR"/>
    <property type="match status" value="1"/>
</dbReference>
<dbReference type="PRINTS" id="PR00035">
    <property type="entry name" value="HTHGNTR"/>
</dbReference>
<dbReference type="Proteomes" id="UP000319514">
    <property type="component" value="Unassembled WGS sequence"/>
</dbReference>
<dbReference type="InterPro" id="IPR011663">
    <property type="entry name" value="UTRA"/>
</dbReference>
<dbReference type="SUPFAM" id="SSF64288">
    <property type="entry name" value="Chorismate lyase-like"/>
    <property type="match status" value="1"/>
</dbReference>
<feature type="domain" description="HTH gntR-type" evidence="4">
    <location>
        <begin position="13"/>
        <end position="81"/>
    </location>
</feature>
<dbReference type="InterPro" id="IPR000524">
    <property type="entry name" value="Tscrpt_reg_HTH_GntR"/>
</dbReference>
<dbReference type="OrthoDB" id="7363114at2"/>
<accession>A0A542Z9U4</accession>
<dbReference type="Pfam" id="PF00392">
    <property type="entry name" value="GntR"/>
    <property type="match status" value="1"/>
</dbReference>
<dbReference type="PANTHER" id="PTHR44846">
    <property type="entry name" value="MANNOSYL-D-GLYCERATE TRANSPORT/METABOLISM SYSTEM REPRESSOR MNGR-RELATED"/>
    <property type="match status" value="1"/>
</dbReference>
<keyword evidence="6" id="KW-1185">Reference proteome</keyword>
<evidence type="ECO:0000256" key="3">
    <source>
        <dbReference type="ARBA" id="ARBA00023163"/>
    </source>
</evidence>
<dbReference type="PROSITE" id="PS50949">
    <property type="entry name" value="HTH_GNTR"/>
    <property type="match status" value="1"/>
</dbReference>
<dbReference type="Gene3D" id="3.40.1410.10">
    <property type="entry name" value="Chorismate lyase-like"/>
    <property type="match status" value="1"/>
</dbReference>
<evidence type="ECO:0000259" key="4">
    <source>
        <dbReference type="PROSITE" id="PS50949"/>
    </source>
</evidence>
<dbReference type="GO" id="GO:0003677">
    <property type="term" value="F:DNA binding"/>
    <property type="evidence" value="ECO:0007669"/>
    <property type="project" value="UniProtKB-KW"/>
</dbReference>
<evidence type="ECO:0000313" key="6">
    <source>
        <dbReference type="Proteomes" id="UP000319514"/>
    </source>
</evidence>